<evidence type="ECO:0000256" key="4">
    <source>
        <dbReference type="ARBA" id="ARBA00023002"/>
    </source>
</evidence>
<dbReference type="SUPFAM" id="SSF48264">
    <property type="entry name" value="Cytochrome P450"/>
    <property type="match status" value="1"/>
</dbReference>
<evidence type="ECO:0000256" key="8">
    <source>
        <dbReference type="RuleBase" id="RU000461"/>
    </source>
</evidence>
<evidence type="ECO:0000256" key="5">
    <source>
        <dbReference type="ARBA" id="ARBA00023004"/>
    </source>
</evidence>
<dbReference type="PROSITE" id="PS00086">
    <property type="entry name" value="CYTOCHROME_P450"/>
    <property type="match status" value="1"/>
</dbReference>
<keyword evidence="10" id="KW-1185">Reference proteome</keyword>
<evidence type="ECO:0000313" key="9">
    <source>
        <dbReference type="EMBL" id="KAJ4954181.1"/>
    </source>
</evidence>
<evidence type="ECO:0000256" key="1">
    <source>
        <dbReference type="ARBA" id="ARBA00010617"/>
    </source>
</evidence>
<keyword evidence="5 7" id="KW-0408">Iron</keyword>
<dbReference type="InterPro" id="IPR017972">
    <property type="entry name" value="Cyt_P450_CS"/>
</dbReference>
<evidence type="ECO:0000256" key="6">
    <source>
        <dbReference type="ARBA" id="ARBA00023033"/>
    </source>
</evidence>
<dbReference type="GO" id="GO:0004497">
    <property type="term" value="F:monooxygenase activity"/>
    <property type="evidence" value="ECO:0007669"/>
    <property type="project" value="UniProtKB-KW"/>
</dbReference>
<keyword evidence="4 8" id="KW-0560">Oxidoreductase</keyword>
<evidence type="ECO:0000256" key="7">
    <source>
        <dbReference type="PIRSR" id="PIRSR602401-1"/>
    </source>
</evidence>
<evidence type="ECO:0000256" key="3">
    <source>
        <dbReference type="ARBA" id="ARBA00022723"/>
    </source>
</evidence>
<evidence type="ECO:0000256" key="2">
    <source>
        <dbReference type="ARBA" id="ARBA00022617"/>
    </source>
</evidence>
<dbReference type="OrthoDB" id="3945418at2759"/>
<dbReference type="GO" id="GO:0020037">
    <property type="term" value="F:heme binding"/>
    <property type="evidence" value="ECO:0007669"/>
    <property type="project" value="InterPro"/>
</dbReference>
<protein>
    <recommendedName>
        <fullName evidence="11">Cytochrome P450</fullName>
    </recommendedName>
</protein>
<name>A0A9Q0JWB6_9MAGN</name>
<sequence>MEIVKAKGPNELLTWEDMQKMRYSWAAANEAMRLAPPMQGNFRKALSDFTYAGFHIPKGGMNLHIAYKYVFESLHLYWSVNSTHMNPDYFLEPEKFDPSRFQGNGPTPYAFIPFGGGPRMCPGKEYARFEILVFLHNVVKKFKWETVFPNEMMKVDPLPTPAEGLPILLHPH</sequence>
<dbReference type="InterPro" id="IPR002401">
    <property type="entry name" value="Cyt_P450_E_grp-I"/>
</dbReference>
<dbReference type="PRINTS" id="PR00385">
    <property type="entry name" value="P450"/>
</dbReference>
<organism evidence="9 10">
    <name type="scientific">Protea cynaroides</name>
    <dbReference type="NCBI Taxonomy" id="273540"/>
    <lineage>
        <taxon>Eukaryota</taxon>
        <taxon>Viridiplantae</taxon>
        <taxon>Streptophyta</taxon>
        <taxon>Embryophyta</taxon>
        <taxon>Tracheophyta</taxon>
        <taxon>Spermatophyta</taxon>
        <taxon>Magnoliopsida</taxon>
        <taxon>Proteales</taxon>
        <taxon>Proteaceae</taxon>
        <taxon>Protea</taxon>
    </lineage>
</organism>
<gene>
    <name evidence="9" type="ORF">NE237_031013</name>
</gene>
<evidence type="ECO:0008006" key="11">
    <source>
        <dbReference type="Google" id="ProtNLM"/>
    </source>
</evidence>
<comment type="cofactor">
    <cofactor evidence="7">
        <name>heme</name>
        <dbReference type="ChEBI" id="CHEBI:30413"/>
    </cofactor>
</comment>
<accession>A0A9Q0JWB6</accession>
<dbReference type="EMBL" id="JAMYWD010000012">
    <property type="protein sequence ID" value="KAJ4954181.1"/>
    <property type="molecule type" value="Genomic_DNA"/>
</dbReference>
<keyword evidence="2 7" id="KW-0349">Heme</keyword>
<dbReference type="PRINTS" id="PR00463">
    <property type="entry name" value="EP450I"/>
</dbReference>
<dbReference type="GO" id="GO:0005506">
    <property type="term" value="F:iron ion binding"/>
    <property type="evidence" value="ECO:0007669"/>
    <property type="project" value="InterPro"/>
</dbReference>
<dbReference type="PANTHER" id="PTHR24286:SF384">
    <property type="entry name" value="P450, PUTATIVE (EUROFUNG)-RELATED"/>
    <property type="match status" value="1"/>
</dbReference>
<reference evidence="9" key="1">
    <citation type="journal article" date="2023" name="Plant J.">
        <title>The genome of the king protea, Protea cynaroides.</title>
        <authorList>
            <person name="Chang J."/>
            <person name="Duong T.A."/>
            <person name="Schoeman C."/>
            <person name="Ma X."/>
            <person name="Roodt D."/>
            <person name="Barker N."/>
            <person name="Li Z."/>
            <person name="Van de Peer Y."/>
            <person name="Mizrachi E."/>
        </authorList>
    </citation>
    <scope>NUCLEOTIDE SEQUENCE</scope>
    <source>
        <tissue evidence="9">Young leaves</tissue>
    </source>
</reference>
<dbReference type="InterPro" id="IPR036396">
    <property type="entry name" value="Cyt_P450_sf"/>
</dbReference>
<evidence type="ECO:0000313" key="10">
    <source>
        <dbReference type="Proteomes" id="UP001141806"/>
    </source>
</evidence>
<keyword evidence="6 8" id="KW-0503">Monooxygenase</keyword>
<dbReference type="GO" id="GO:0016125">
    <property type="term" value="P:sterol metabolic process"/>
    <property type="evidence" value="ECO:0007669"/>
    <property type="project" value="TreeGrafter"/>
</dbReference>
<dbReference type="AlphaFoldDB" id="A0A9Q0JWB6"/>
<dbReference type="GO" id="GO:0016705">
    <property type="term" value="F:oxidoreductase activity, acting on paired donors, with incorporation or reduction of molecular oxygen"/>
    <property type="evidence" value="ECO:0007669"/>
    <property type="project" value="InterPro"/>
</dbReference>
<dbReference type="Proteomes" id="UP001141806">
    <property type="component" value="Unassembled WGS sequence"/>
</dbReference>
<dbReference type="Pfam" id="PF00067">
    <property type="entry name" value="p450"/>
    <property type="match status" value="1"/>
</dbReference>
<dbReference type="InterPro" id="IPR001128">
    <property type="entry name" value="Cyt_P450"/>
</dbReference>
<comment type="caution">
    <text evidence="9">The sequence shown here is derived from an EMBL/GenBank/DDBJ whole genome shotgun (WGS) entry which is preliminary data.</text>
</comment>
<comment type="similarity">
    <text evidence="1 8">Belongs to the cytochrome P450 family.</text>
</comment>
<dbReference type="Gene3D" id="1.10.630.10">
    <property type="entry name" value="Cytochrome P450"/>
    <property type="match status" value="1"/>
</dbReference>
<proteinExistence type="inferred from homology"/>
<keyword evidence="3 7" id="KW-0479">Metal-binding</keyword>
<dbReference type="PANTHER" id="PTHR24286">
    <property type="entry name" value="CYTOCHROME P450 26"/>
    <property type="match status" value="1"/>
</dbReference>
<feature type="binding site" description="axial binding residue" evidence="7">
    <location>
        <position position="121"/>
    </location>
    <ligand>
        <name>heme</name>
        <dbReference type="ChEBI" id="CHEBI:30413"/>
    </ligand>
    <ligandPart>
        <name>Fe</name>
        <dbReference type="ChEBI" id="CHEBI:18248"/>
    </ligandPart>
</feature>